<gene>
    <name evidence="3" type="ORF">GCM10009850_011500</name>
</gene>
<evidence type="ECO:0000313" key="4">
    <source>
        <dbReference type="Proteomes" id="UP001499843"/>
    </source>
</evidence>
<evidence type="ECO:0000313" key="3">
    <source>
        <dbReference type="EMBL" id="GAA2205692.1"/>
    </source>
</evidence>
<proteinExistence type="predicted"/>
<evidence type="ECO:0000256" key="2">
    <source>
        <dbReference type="SAM" id="Phobius"/>
    </source>
</evidence>
<dbReference type="EMBL" id="BAAAQX010000002">
    <property type="protein sequence ID" value="GAA2205692.1"/>
    <property type="molecule type" value="Genomic_DNA"/>
</dbReference>
<keyword evidence="2" id="KW-0812">Transmembrane</keyword>
<reference evidence="4" key="1">
    <citation type="journal article" date="2019" name="Int. J. Syst. Evol. Microbiol.">
        <title>The Global Catalogue of Microorganisms (GCM) 10K type strain sequencing project: providing services to taxonomists for standard genome sequencing and annotation.</title>
        <authorList>
            <consortium name="The Broad Institute Genomics Platform"/>
            <consortium name="The Broad Institute Genome Sequencing Center for Infectious Disease"/>
            <person name="Wu L."/>
            <person name="Ma J."/>
        </authorList>
    </citation>
    <scope>NUCLEOTIDE SEQUENCE [LARGE SCALE GENOMIC DNA]</scope>
    <source>
        <strain evidence="4">JCM 16114</strain>
    </source>
</reference>
<feature type="region of interest" description="Disordered" evidence="1">
    <location>
        <begin position="165"/>
        <end position="188"/>
    </location>
</feature>
<protein>
    <submittedName>
        <fullName evidence="3">Uncharacterized protein</fullName>
    </submittedName>
</protein>
<evidence type="ECO:0000256" key="1">
    <source>
        <dbReference type="SAM" id="MobiDB-lite"/>
    </source>
</evidence>
<dbReference type="Proteomes" id="UP001499843">
    <property type="component" value="Unassembled WGS sequence"/>
</dbReference>
<keyword evidence="2" id="KW-1133">Transmembrane helix</keyword>
<organism evidence="3 4">
    <name type="scientific">Nonomuraea monospora</name>
    <dbReference type="NCBI Taxonomy" id="568818"/>
    <lineage>
        <taxon>Bacteria</taxon>
        <taxon>Bacillati</taxon>
        <taxon>Actinomycetota</taxon>
        <taxon>Actinomycetes</taxon>
        <taxon>Streptosporangiales</taxon>
        <taxon>Streptosporangiaceae</taxon>
        <taxon>Nonomuraea</taxon>
    </lineage>
</organism>
<dbReference type="RefSeq" id="WP_344471195.1">
    <property type="nucleotide sequence ID" value="NZ_BAAAQX010000002.1"/>
</dbReference>
<feature type="region of interest" description="Disordered" evidence="1">
    <location>
        <begin position="1"/>
        <end position="21"/>
    </location>
</feature>
<accession>A0ABP5P5J8</accession>
<keyword evidence="2" id="KW-0472">Membrane</keyword>
<feature type="transmembrane region" description="Helical" evidence="2">
    <location>
        <begin position="27"/>
        <end position="50"/>
    </location>
</feature>
<name>A0ABP5P5J8_9ACTN</name>
<keyword evidence="4" id="KW-1185">Reference proteome</keyword>
<comment type="caution">
    <text evidence="3">The sequence shown here is derived from an EMBL/GenBank/DDBJ whole genome shotgun (WGS) entry which is preliminary data.</text>
</comment>
<sequence length="188" mass="19236">MQDKQQDPGGDDGTTPASGANRRKVRLALKASAGLIGTTAAVLTILPVVIDDSPRIAITAPPTGPGAIATPCSVVRGTATPADGMALVVAVRRAGVSPRLRTTRFYSVDTPATQGPWAVTVSLDAEDPDAAGLWYTISTLLVEAAWVEFLEKADSIADGPLTVASAMPPHEGSTPSIDVQRGPGHGSC</sequence>